<dbReference type="InterPro" id="IPR011042">
    <property type="entry name" value="6-blade_b-propeller_TolB-like"/>
</dbReference>
<dbReference type="CDD" id="cd05819">
    <property type="entry name" value="NHL"/>
    <property type="match status" value="1"/>
</dbReference>
<dbReference type="EMBL" id="CP071090">
    <property type="protein sequence ID" value="QSQ22626.1"/>
    <property type="molecule type" value="Genomic_DNA"/>
</dbReference>
<organism evidence="4 5">
    <name type="scientific">Pyxidicoccus parkwayensis</name>
    <dbReference type="NCBI Taxonomy" id="2813578"/>
    <lineage>
        <taxon>Bacteria</taxon>
        <taxon>Pseudomonadati</taxon>
        <taxon>Myxococcota</taxon>
        <taxon>Myxococcia</taxon>
        <taxon>Myxococcales</taxon>
        <taxon>Cystobacterineae</taxon>
        <taxon>Myxococcaceae</taxon>
        <taxon>Pyxidicoccus</taxon>
    </lineage>
</organism>
<dbReference type="Gene3D" id="2.120.10.30">
    <property type="entry name" value="TolB, C-terminal domain"/>
    <property type="match status" value="2"/>
</dbReference>
<evidence type="ECO:0000256" key="2">
    <source>
        <dbReference type="PROSITE-ProRule" id="PRU00504"/>
    </source>
</evidence>
<feature type="compositionally biased region" description="Basic and acidic residues" evidence="3">
    <location>
        <begin position="1241"/>
        <end position="1257"/>
    </location>
</feature>
<dbReference type="SUPFAM" id="SSF101898">
    <property type="entry name" value="NHL repeat"/>
    <property type="match status" value="1"/>
</dbReference>
<accession>A0ABX7NW34</accession>
<dbReference type="InterPro" id="IPR013783">
    <property type="entry name" value="Ig-like_fold"/>
</dbReference>
<evidence type="ECO:0000313" key="4">
    <source>
        <dbReference type="EMBL" id="QSQ22626.1"/>
    </source>
</evidence>
<proteinExistence type="predicted"/>
<dbReference type="Proteomes" id="UP000662747">
    <property type="component" value="Chromosome"/>
</dbReference>
<protein>
    <recommendedName>
        <fullName evidence="6">NHL repeat protein</fullName>
    </recommendedName>
</protein>
<evidence type="ECO:0008006" key="6">
    <source>
        <dbReference type="Google" id="ProtNLM"/>
    </source>
</evidence>
<dbReference type="SUPFAM" id="SSF103647">
    <property type="entry name" value="TSP type-3 repeat"/>
    <property type="match status" value="1"/>
</dbReference>
<evidence type="ECO:0000256" key="1">
    <source>
        <dbReference type="ARBA" id="ARBA00022737"/>
    </source>
</evidence>
<dbReference type="InterPro" id="IPR028974">
    <property type="entry name" value="TSP_type-3_rpt"/>
</dbReference>
<feature type="region of interest" description="Disordered" evidence="3">
    <location>
        <begin position="1241"/>
        <end position="1304"/>
    </location>
</feature>
<feature type="repeat" description="NHL" evidence="2">
    <location>
        <begin position="236"/>
        <end position="279"/>
    </location>
</feature>
<dbReference type="RefSeq" id="WP_206724201.1">
    <property type="nucleotide sequence ID" value="NZ_CP071090.1"/>
</dbReference>
<evidence type="ECO:0000313" key="5">
    <source>
        <dbReference type="Proteomes" id="UP000662747"/>
    </source>
</evidence>
<dbReference type="InterPro" id="IPR001258">
    <property type="entry name" value="NHL_repeat"/>
</dbReference>
<dbReference type="PANTHER" id="PTHR24104">
    <property type="entry name" value="E3 UBIQUITIN-PROTEIN LIGASE NHLRC1-RELATED"/>
    <property type="match status" value="1"/>
</dbReference>
<dbReference type="Gene3D" id="2.60.40.10">
    <property type="entry name" value="Immunoglobulins"/>
    <property type="match status" value="1"/>
</dbReference>
<reference evidence="4 5" key="1">
    <citation type="submission" date="2021-02" db="EMBL/GenBank/DDBJ databases">
        <title>De Novo genome assembly of isolated myxobacteria.</title>
        <authorList>
            <person name="Stevens D.C."/>
        </authorList>
    </citation>
    <scope>NUCLEOTIDE SEQUENCE [LARGE SCALE GENOMIC DNA]</scope>
    <source>
        <strain evidence="5">SCPEA02</strain>
    </source>
</reference>
<keyword evidence="1" id="KW-0677">Repeat</keyword>
<gene>
    <name evidence="4" type="ORF">JY651_47255</name>
</gene>
<evidence type="ECO:0000256" key="3">
    <source>
        <dbReference type="SAM" id="MobiDB-lite"/>
    </source>
</evidence>
<name>A0ABX7NW34_9BACT</name>
<dbReference type="Pfam" id="PF01436">
    <property type="entry name" value="NHL"/>
    <property type="match status" value="1"/>
</dbReference>
<keyword evidence="5" id="KW-1185">Reference proteome</keyword>
<sequence length="1304" mass="140743">MSLTSSSHRLRAVRRPLALLVGLVLVWSTTSLGGGAADAGPPQPVTGGFLIPFGVGVDELNGRVLVADTANRRIKYTSISTLSGGSPTWSEVGFVMDPTQEQALNQPQGVAADAQGNLYAVDSVGGEVELYRWNASTSSYTYDAAFASTTRNSVAGLTIAQPKDIAVGPLGKVYLLDSGNNRILVADGPDDTSWSVALTDSTLFGASGFDVGPDGTFYIADTGNNQIVKVPPVGAALRFGSNGTATNQFRSPRDVAVSPDGMMWVADTQNHRVTVFRPDGTFDSTLGVAPLFTSPQKLEIDGLGRVFVIDSDAARLVAFLGSGAPMPFDLYVRDYLGDTGTEPTATSFTLSSPDILVRHRPDVNLATAAQNGLGYYAFEQPRYDTNNYVYVMVRNRNSAPATNSSVKLYWGDPSSPLVFPANWSEAGFYQSYSSPTVNEPGNALSVPTVPGATMTAHGVTVVGPILFRPPAPESATAGDGRFTLTARVTNLYDRLTPGTGLDEVRKNNNLAIRPVQVVRGPFPDGNQDTLVMRVDFSDISGSADEATVTSRIDALTQWISEVSYNQATLLPVYKGPLALGHASTEYSGSDQTPLVEMATHALDGLLALEPGALDGPTSDPSDDIDRVILVVNDPGFTRDWATTGNWPYTVGGTTRWLSVSIQGPTNSLAQYAHGYSHQFGLVDLFPHENVEFPVAEPANRWDNMAMPFEGAHPLVWSKQHAEWVTSSGGQIFYIPRPPGTSPRTGQPAIPVSFQSTLVGGQYGAIAIGLTPGVTSFEDETHFYWVESRTPSLTNKDQVVPRKGVLVYYANKAIPQGQVPVVIRDHTPTTTVGDAALGVGESDAPPGTGITVRVTAERPSNGGFDVTVDYTPPVDYNVRIRKGDPEWTSPDIWVDNQEDGGGYNTTQVDEQPIADQDNRIYARVYNDGPADAYDTEVRFLLSAPYHTVDGAGSFDLYKIVYIPVIPAGGFKDIYVVWKPVGVNDPHNCVKVQLRRMTSDTNTSDNEAQQNLWVKQSSHASPYDVVDFGFQFKNATEKEEQLVYFRYEGVPSHWKQDFGPTKAVVKPGELLEGHLKFQPDEKDQDCVSHDAHVTAWMPRGDTLVRTGGATVRVPLRRRTTVVLEPPEVTKVSCKEFPAYHLEPDQKRRVYFYDPKKPPEVCGIIRVKGYTKPERPGQKLLLRYTDGAGNPVYQTVTTNTGGAFEDYRLTVAGGKWGATAIYPGDGKCSGSARTDAVVLEVPLDTKGDQDQDGLPDKEEVQGDADGDGVPNVLDSDSDNDGIPDGKEPPGDDDKDGVDNVVDKDNKG</sequence>
<dbReference type="InterPro" id="IPR050952">
    <property type="entry name" value="TRIM-NHL_E3_ligases"/>
</dbReference>
<dbReference type="PROSITE" id="PS51125">
    <property type="entry name" value="NHL"/>
    <property type="match status" value="1"/>
</dbReference>
<dbReference type="PANTHER" id="PTHR24104:SF25">
    <property type="entry name" value="PROTEIN LIN-41"/>
    <property type="match status" value="1"/>
</dbReference>
<feature type="compositionally biased region" description="Basic and acidic residues" evidence="3">
    <location>
        <begin position="1280"/>
        <end position="1304"/>
    </location>
</feature>